<dbReference type="EMBL" id="CAXAMM010000814">
    <property type="protein sequence ID" value="CAK8989141.1"/>
    <property type="molecule type" value="Genomic_DNA"/>
</dbReference>
<gene>
    <name evidence="1" type="ORF">SCF082_LOCUS1692</name>
</gene>
<reference evidence="1 2" key="1">
    <citation type="submission" date="2024-02" db="EMBL/GenBank/DDBJ databases">
        <authorList>
            <person name="Chen Y."/>
            <person name="Shah S."/>
            <person name="Dougan E. K."/>
            <person name="Thang M."/>
            <person name="Chan C."/>
        </authorList>
    </citation>
    <scope>NUCLEOTIDE SEQUENCE [LARGE SCALE GENOMIC DNA]</scope>
</reference>
<sequence>MGSTPSWLSCRESLGKTGPEDLPKLLKPLLQLRLEELCGIYAKVAGQDTVPLEILQDLHLDPRAAQLLGKSFDLLVMLVVASQTHVHTKARFAFAMCTSENFLDYPSFRQILSSFLRAVWRLGSGTRRPESASPALLDSLAFCLFRPHEPALSQEAFMRMATEDQVGAFLRRFSAGRLNVNFNLETWHTKAEEKKSAGVVEDVPTSLSAAAMPTSYRMDDLDQPLPRRKGYFLAVQSARESALYQELEQIRLERLKPANEVTRSNLDLELRERTIREELLGELKDDVARREYRRRVQKFWHRSRPNSAQSGNGRQRVVCHGRLWTASSNHIARGGVLPAGVPRPITPTVMQAAVNSVVSSTSQPSRTIADRVLKEIHDDNGQDGKKWGKRHTIRRGSSIFNGLENLSQESGSGSEEKEEERCLFRRADVLAAFKLYRSEYWLKKGGGIRSLLKSGLPIAIPKDMSRAELAYRRKVEVELMFQEVAAERSALHTPTASQELTLRGFLKAVFPLAKRSDISIMMQWIKKPPDESKVVRQKKIAKPDLGLLRDLIDLFDAIDEERTGFVPIEAVEKFLSGEIVTQGENARLNLRRQARTSQRSVINAACYPTNPRAVMILNKTLEDRPEWVVSPEINSVKSVRHSTATSVCKSLEQRMDLLATALDVELHQLAQGDPNLISETIEAASNPWHHDEFVESLERTEVQKGEQVAERVRLVRLYWRFLVGSAIAQQLREDPSCLELKDGKLDLTGFMCVLAQDQVNTIFALSRSTTPSPAHIRRLAYAFE</sequence>
<comment type="caution">
    <text evidence="1">The sequence shown here is derived from an EMBL/GenBank/DDBJ whole genome shotgun (WGS) entry which is preliminary data.</text>
</comment>
<organism evidence="1 2">
    <name type="scientific">Durusdinium trenchii</name>
    <dbReference type="NCBI Taxonomy" id="1381693"/>
    <lineage>
        <taxon>Eukaryota</taxon>
        <taxon>Sar</taxon>
        <taxon>Alveolata</taxon>
        <taxon>Dinophyceae</taxon>
        <taxon>Suessiales</taxon>
        <taxon>Symbiodiniaceae</taxon>
        <taxon>Durusdinium</taxon>
    </lineage>
</organism>
<keyword evidence="2" id="KW-1185">Reference proteome</keyword>
<evidence type="ECO:0000313" key="2">
    <source>
        <dbReference type="Proteomes" id="UP001642464"/>
    </source>
</evidence>
<protein>
    <recommendedName>
        <fullName evidence="3">EF-hand domain-containing protein</fullName>
    </recommendedName>
</protein>
<evidence type="ECO:0008006" key="3">
    <source>
        <dbReference type="Google" id="ProtNLM"/>
    </source>
</evidence>
<proteinExistence type="predicted"/>
<evidence type="ECO:0000313" key="1">
    <source>
        <dbReference type="EMBL" id="CAK8989141.1"/>
    </source>
</evidence>
<name>A0ABP0HFZ4_9DINO</name>
<accession>A0ABP0HFZ4</accession>
<dbReference type="Proteomes" id="UP001642464">
    <property type="component" value="Unassembled WGS sequence"/>
</dbReference>